<comment type="similarity">
    <text evidence="24">In the N-terminal section; belongs to the dehydroquinate synthase family.</text>
</comment>
<dbReference type="PANTHER" id="PTHR21090:SF5">
    <property type="entry name" value="PENTAFUNCTIONAL AROM POLYPEPTIDE"/>
    <property type="match status" value="1"/>
</dbReference>
<feature type="binding site" evidence="23">
    <location>
        <position position="364"/>
    </location>
    <ligand>
        <name>7-phospho-2-dehydro-3-deoxy-D-arabino-heptonate</name>
        <dbReference type="ChEBI" id="CHEBI:58394"/>
    </ligand>
</feature>
<dbReference type="SUPFAM" id="SSF51569">
    <property type="entry name" value="Aldolase"/>
    <property type="match status" value="1"/>
</dbReference>
<evidence type="ECO:0000256" key="6">
    <source>
        <dbReference type="ARBA" id="ARBA00009948"/>
    </source>
</evidence>
<dbReference type="HAMAP" id="MF_03143">
    <property type="entry name" value="Pentafunct_AroM"/>
    <property type="match status" value="1"/>
</dbReference>
<feature type="binding site" evidence="23">
    <location>
        <begin position="43"/>
        <end position="45"/>
    </location>
    <ligand>
        <name>NAD(+)</name>
        <dbReference type="ChEBI" id="CHEBI:57540"/>
    </ligand>
</feature>
<evidence type="ECO:0000256" key="8">
    <source>
        <dbReference type="ARBA" id="ARBA00022605"/>
    </source>
</evidence>
<evidence type="ECO:0000256" key="7">
    <source>
        <dbReference type="ARBA" id="ARBA00022490"/>
    </source>
</evidence>
<comment type="catalytic activity">
    <reaction evidence="23 24">
        <text>7-phospho-2-dehydro-3-deoxy-D-arabino-heptonate = 3-dehydroquinate + phosphate</text>
        <dbReference type="Rhea" id="RHEA:21968"/>
        <dbReference type="ChEBI" id="CHEBI:32364"/>
        <dbReference type="ChEBI" id="CHEBI:43474"/>
        <dbReference type="ChEBI" id="CHEBI:58394"/>
        <dbReference type="EC" id="4.2.3.4"/>
    </reaction>
</comment>
<dbReference type="InterPro" id="IPR010110">
    <property type="entry name" value="Shikimate_DH_AroM-type"/>
</dbReference>
<dbReference type="CDD" id="cd08195">
    <property type="entry name" value="DHQS"/>
    <property type="match status" value="1"/>
</dbReference>
<dbReference type="SUPFAM" id="SSF53223">
    <property type="entry name" value="Aminoacid dehydrogenase-like, N-terminal domain"/>
    <property type="match status" value="1"/>
</dbReference>
<dbReference type="InterPro" id="IPR006264">
    <property type="entry name" value="EPSP_synthase"/>
</dbReference>
<dbReference type="Pfam" id="PF00275">
    <property type="entry name" value="EPSP_synthase"/>
    <property type="match status" value="1"/>
</dbReference>
<comment type="pathway">
    <text evidence="23 24">Metabolic intermediate biosynthesis; chorismate biosynthesis; chorismate from D-erythrose 4-phosphate and phosphoenolpyruvate: step 2/7.</text>
</comment>
<dbReference type="OrthoDB" id="197068at2759"/>
<comment type="catalytic activity">
    <reaction evidence="23 24">
        <text>shikimate + NADP(+) = 3-dehydroshikimate + NADPH + H(+)</text>
        <dbReference type="Rhea" id="RHEA:17737"/>
        <dbReference type="ChEBI" id="CHEBI:15378"/>
        <dbReference type="ChEBI" id="CHEBI:16630"/>
        <dbReference type="ChEBI" id="CHEBI:36208"/>
        <dbReference type="ChEBI" id="CHEBI:57783"/>
        <dbReference type="ChEBI" id="CHEBI:58349"/>
        <dbReference type="EC" id="1.1.1.25"/>
    </reaction>
</comment>
<protein>
    <recommendedName>
        <fullName evidence="23">Pentafunctional AROM polypeptide</fullName>
    </recommendedName>
    <domain>
        <recommendedName>
            <fullName evidence="23">3-dehydroquinate synthase</fullName>
            <shortName evidence="23">DHQS</shortName>
            <ecNumber evidence="23">4.2.3.4</ecNumber>
        </recommendedName>
    </domain>
    <domain>
        <recommendedName>
            <fullName evidence="23">3-phosphoshikimate 1-carboxyvinyltransferase</fullName>
            <ecNumber evidence="23">2.5.1.19</ecNumber>
        </recommendedName>
        <alternativeName>
            <fullName evidence="23">5-enolpyruvylshikimate-3-phosphate synthase</fullName>
            <shortName evidence="23">EPSP synthase</shortName>
            <shortName evidence="23">EPSPS</shortName>
        </alternativeName>
    </domain>
    <domain>
        <recommendedName>
            <fullName evidence="23">Shikimate kinase</fullName>
            <shortName evidence="23">SK</shortName>
            <ecNumber evidence="23">2.7.1.71</ecNumber>
        </recommendedName>
    </domain>
    <domain>
        <recommendedName>
            <fullName evidence="23">3-dehydroquinate dehydratase</fullName>
            <shortName evidence="23">3-dehydroquinase</shortName>
            <ecNumber evidence="23">4.2.1.10</ecNumber>
        </recommendedName>
    </domain>
    <domain>
        <recommendedName>
            <fullName evidence="23">Shikimate dehydrogenase</fullName>
            <ecNumber evidence="23">1.1.1.25</ecNumber>
        </recommendedName>
    </domain>
</protein>
<dbReference type="EC" id="2.7.1.71" evidence="23"/>
<dbReference type="NCBIfam" id="TIGR01809">
    <property type="entry name" value="Shik-DH-AROM"/>
    <property type="match status" value="1"/>
</dbReference>
<dbReference type="PRINTS" id="PR01100">
    <property type="entry name" value="SHIKIMTKNASE"/>
</dbReference>
<dbReference type="HAMAP" id="MF_00109">
    <property type="entry name" value="Shikimate_kinase"/>
    <property type="match status" value="1"/>
</dbReference>
<feature type="binding site" evidence="23">
    <location>
        <position position="279"/>
    </location>
    <ligand>
        <name>Zn(2+)</name>
        <dbReference type="ChEBI" id="CHEBI:29105"/>
        <note>catalytic</note>
    </ligand>
</feature>
<evidence type="ECO:0000259" key="28">
    <source>
        <dbReference type="Pfam" id="PF08501"/>
    </source>
</evidence>
<dbReference type="GO" id="GO:0003866">
    <property type="term" value="F:3-phosphoshikimate 1-carboxyvinyltransferase activity"/>
    <property type="evidence" value="ECO:0007669"/>
    <property type="project" value="UniProtKB-UniRule"/>
</dbReference>
<evidence type="ECO:0000256" key="1">
    <source>
        <dbReference type="ARBA" id="ARBA00004496"/>
    </source>
</evidence>
<dbReference type="InterPro" id="IPR027417">
    <property type="entry name" value="P-loop_NTPase"/>
</dbReference>
<dbReference type="FunFam" id="1.20.1090.10:FF:000007">
    <property type="entry name" value="Pentafunctional AROM polypeptide"/>
    <property type="match status" value="1"/>
</dbReference>
<dbReference type="Gene3D" id="3.40.50.720">
    <property type="entry name" value="NAD(P)-binding Rossmann-like Domain"/>
    <property type="match status" value="1"/>
</dbReference>
<feature type="binding site" evidence="23">
    <location>
        <begin position="174"/>
        <end position="177"/>
    </location>
    <ligand>
        <name>NAD(+)</name>
        <dbReference type="ChEBI" id="CHEBI:57540"/>
    </ligand>
</feature>
<dbReference type="Gene3D" id="3.65.10.10">
    <property type="entry name" value="Enolpyruvate transferase domain"/>
    <property type="match status" value="2"/>
</dbReference>
<keyword evidence="12 23" id="KW-0418">Kinase</keyword>
<feature type="binding site" evidence="23">
    <location>
        <position position="157"/>
    </location>
    <ligand>
        <name>7-phospho-2-dehydro-3-deoxy-D-arabino-heptonate</name>
        <dbReference type="ChEBI" id="CHEBI:58394"/>
    </ligand>
</feature>
<evidence type="ECO:0000256" key="3">
    <source>
        <dbReference type="ARBA" id="ARBA00004842"/>
    </source>
</evidence>
<keyword evidence="17 23" id="KW-0057">Aromatic amino acid biosynthesis</keyword>
<dbReference type="FunFam" id="3.40.50.720:FF:000484">
    <property type="entry name" value="Pentafunctional AROM polypeptide"/>
    <property type="match status" value="1"/>
</dbReference>
<comment type="similarity">
    <text evidence="23 24">In the C-terminal section; belongs to the shikimate dehydrogenase family.</text>
</comment>
<feature type="region of interest" description="3-dehydroquinate synthase" evidence="23">
    <location>
        <begin position="1"/>
        <end position="392"/>
    </location>
</feature>
<organism evidence="31 32">
    <name type="scientific">Saccharomyces pastorianus</name>
    <name type="common">Lager yeast</name>
    <name type="synonym">Saccharomyces cerevisiae x Saccharomyces eubayanus</name>
    <dbReference type="NCBI Taxonomy" id="27292"/>
    <lineage>
        <taxon>Eukaryota</taxon>
        <taxon>Fungi</taxon>
        <taxon>Dikarya</taxon>
        <taxon>Ascomycota</taxon>
        <taxon>Saccharomycotina</taxon>
        <taxon>Saccharomycetes</taxon>
        <taxon>Saccharomycetales</taxon>
        <taxon>Saccharomycetaceae</taxon>
        <taxon>Saccharomyces</taxon>
    </lineage>
</organism>
<dbReference type="Pfam" id="PF01761">
    <property type="entry name" value="DHQ_synthase"/>
    <property type="match status" value="1"/>
</dbReference>
<keyword evidence="16 23" id="KW-0560">Oxidoreductase</keyword>
<dbReference type="InterPro" id="IPR023000">
    <property type="entry name" value="Shikimate_kinase_CS"/>
</dbReference>
<dbReference type="SUPFAM" id="SSF52540">
    <property type="entry name" value="P-loop containing nucleoside triphosphate hydrolases"/>
    <property type="match status" value="1"/>
</dbReference>
<comment type="similarity">
    <text evidence="23">In the N-terminal section; belongs to the sugar phosphate cyclases superfamily. Dehydroquinate synthase family.</text>
</comment>
<dbReference type="Gene3D" id="3.40.50.300">
    <property type="entry name" value="P-loop containing nucleotide triphosphate hydrolases"/>
    <property type="match status" value="1"/>
</dbReference>
<dbReference type="Pfam" id="PF08501">
    <property type="entry name" value="Shikimate_dh_N"/>
    <property type="match status" value="1"/>
</dbReference>
<dbReference type="PROSITE" id="PS00885">
    <property type="entry name" value="EPSP_SYNTHASE_2"/>
    <property type="match status" value="1"/>
</dbReference>
<evidence type="ECO:0000256" key="16">
    <source>
        <dbReference type="ARBA" id="ARBA00023002"/>
    </source>
</evidence>
<feature type="binding site" evidence="23">
    <location>
        <position position="258"/>
    </location>
    <ligand>
        <name>7-phospho-2-dehydro-3-deoxy-D-arabino-heptonate</name>
        <dbReference type="ChEBI" id="CHEBI:58394"/>
    </ligand>
</feature>
<evidence type="ECO:0000256" key="11">
    <source>
        <dbReference type="ARBA" id="ARBA00022741"/>
    </source>
</evidence>
<feature type="binding site" evidence="23">
    <location>
        <begin position="895"/>
        <end position="902"/>
    </location>
    <ligand>
        <name>ATP</name>
        <dbReference type="ChEBI" id="CHEBI:30616"/>
    </ligand>
</feature>
<feature type="binding site" evidence="23">
    <location>
        <position position="114"/>
    </location>
    <ligand>
        <name>NAD(+)</name>
        <dbReference type="ChEBI" id="CHEBI:57540"/>
    </ligand>
</feature>
<sequence length="1590" mass="175193">MVQLAKVPILGNDIIHVGYNIHDHLVETIIKHCPSSTYVICNDTNLSKVPYYQQLVLEFKASLPEGSRLLTYVVKPGETSKSRETKAQLEDYLLVEGCTRDTVMVAIGGGVIGDMIGFVASTFMRGVRVVQVPTSLLAMVDSSIGGKTAIDTPLGKNFIGAFWQPKFVLVDIKWLETLAKREFINGMAEVIKTACIWNADEFTRLESNASLFLNVVNGAKNVKVTNQLTNEIDEISNTDIEAMLDHTYKLVLESIKVKAEVVSSDERESSLRNLLNFGHSIGHAYEAILTPQALHGECVSIGMVKEAELSRYFGILSPTQVARLSKILVAYGLPVSPDEKWFKELTLHKKTPLDILLKKMSIDKKNEGSKKKVVILESIGKCYGDSAQFVSDEDLRFILTDETLVYPFKDIPADQQKVVIPPGSKSISNRALILAALGEGQCKIKNLLHSDDTKHMLTAVHELKGATISWEDNGETVVVEGHGGSTLSACADPLYLGNAGTASRFLTSLAALVNSTPSQKYIVLTGNARMQQRPIAPLVDSLRANGTKIEYLNNEGSLPIKVYTDSVFKGGRIELAATVSSQYVSSILMCAPYAEEPVTLALVGGKPISKLYVDMTIKMMEKFGINVETSTTEPYTYYIPKGHYINPSEYVIESDASSATYPLAFAAMTGTTVTVPNIGFESLQGDARFARDVLKPMGCKITQTATSTTVSGPPVGTLKPLKHVDMEPMTDAFLTACVVAAISHDSDPNSANTTTIEGIANQRVKECNRILAMATELAKFGVKTTELPDGIQVHGLNSIKDLKVPSDSSGPVGVCTYDDHRVAMSFSLLAGMVNSQNERDEVANPVRILERHCTGKTWPGWWDVLHSELGAKLDGAEPLECTSKKNSKKSVVIIGMRAAGKTTISKWCASALGYKLVDLDELFEQQHNNQSVKQFVVENGWEKFREEETRIFKEVIQNYGDDGYVFSTGGGIVESAESRKALKDFASSGGYVLHLHRDIEETIVFLQSDPSRPAYVEEIREVWNRREGWYKECSNFSFFAPHCSAEAEFQALRRSFSKYIATITGVREIEIPSGRSAFVCLTFDDLTEQTENLTPICYGCEAVEVRVDHLANYSADFVSKQLSILRKATDSIPIIFTVRTMKQGGNFPDEEFKTLRELHDIALKNGVEFLDLELTLPTDIQYEVINKRGNTKIIGSHHDFQGLYSWDDAEWENRFNQALTLDVDVVKFVGTAVNFEDNLRLEHFRDTHKNKPLIAVNMTSKGSISRVLNNVLTPVTSDLLPNSAAPGQLTVAQINKMYTYMGGIEPKELFVVGKPIGHSRSPILHNTGYEILGLPHKFDKFETESAQLVKEKLLDGNKNFGGAAVTIPLKLDIMQYMDELTDAAKVIGAVNTVIPLGNKKFKGDNTDWLGIRNALINNGVPEYVGHTAGLVIGAGGTSRAALYALHSLGCKKIFIINRTTSKLKPLIESLPSEFNIIGIESTKSIEEIKEHVGVAVSCVPADKPLDDELLSKLERFLVKGAHAAFVPTLLEAAYKPSVTPVMTISQDKYQWHVVPGSQMLVHQGVAQFEKWTGFKALSRPFLMPLRKSRQ</sequence>
<dbReference type="PANTHER" id="PTHR21090">
    <property type="entry name" value="AROM/DEHYDROQUINATE SYNTHASE"/>
    <property type="match status" value="1"/>
</dbReference>
<feature type="active site" description="For EPSP synthase activity" evidence="23">
    <location>
        <position position="853"/>
    </location>
</feature>
<dbReference type="GO" id="GO:0003856">
    <property type="term" value="F:3-dehydroquinate synthase activity"/>
    <property type="evidence" value="ECO:0007669"/>
    <property type="project" value="UniProtKB-UniRule"/>
</dbReference>
<keyword evidence="32" id="KW-1185">Reference proteome</keyword>
<dbReference type="InterPro" id="IPR001381">
    <property type="entry name" value="DHquinase_I"/>
</dbReference>
<dbReference type="EC" id="4.2.3.4" evidence="23"/>
<dbReference type="InterPro" id="IPR056179">
    <property type="entry name" value="DHQS_C"/>
</dbReference>
<dbReference type="NCBIfam" id="TIGR01357">
    <property type="entry name" value="aroB"/>
    <property type="match status" value="1"/>
</dbReference>
<dbReference type="GO" id="GO:0003855">
    <property type="term" value="F:3-dehydroquinate dehydratase activity"/>
    <property type="evidence" value="ECO:0007669"/>
    <property type="project" value="UniProtKB-UniRule"/>
</dbReference>
<comment type="similarity">
    <text evidence="6">Belongs to the EPSP synthase family.</text>
</comment>
<dbReference type="InterPro" id="IPR023193">
    <property type="entry name" value="EPSP_synthase_CS"/>
</dbReference>
<comment type="catalytic activity">
    <reaction evidence="20">
        <text>3-phosphoshikimate + phosphoenolpyruvate = 5-O-(1-carboxyvinyl)-3-phosphoshikimate + phosphate</text>
        <dbReference type="Rhea" id="RHEA:21256"/>
        <dbReference type="ChEBI" id="CHEBI:43474"/>
        <dbReference type="ChEBI" id="CHEBI:57701"/>
        <dbReference type="ChEBI" id="CHEBI:58702"/>
        <dbReference type="ChEBI" id="CHEBI:145989"/>
        <dbReference type="EC" id="2.5.1.19"/>
    </reaction>
    <physiologicalReaction direction="left-to-right" evidence="20">
        <dbReference type="Rhea" id="RHEA:21257"/>
    </physiologicalReaction>
</comment>
<dbReference type="InterPro" id="IPR006151">
    <property type="entry name" value="Shikm_DH/Glu-tRNA_Rdtase"/>
</dbReference>
<feature type="active site" description="Schiff-base intermediate with substrate; for 3-dehydroquinate dehydratase activity" evidence="23">
    <location>
        <position position="1227"/>
    </location>
</feature>
<feature type="active site" description="Proton acceptor; for 3-dehydroquinate synthase activity" evidence="23">
    <location>
        <position position="268"/>
    </location>
</feature>
<dbReference type="PROSITE" id="PS01028">
    <property type="entry name" value="DEHYDROQUINASE_I"/>
    <property type="match status" value="1"/>
</dbReference>
<feature type="domain" description="3-dehydroquinate synthase C-terminal" evidence="30">
    <location>
        <begin position="186"/>
        <end position="365"/>
    </location>
</feature>
<dbReference type="Pfam" id="PF18317">
    <property type="entry name" value="SDH_C"/>
    <property type="match status" value="1"/>
</dbReference>
<dbReference type="FunFam" id="3.40.50.1970:FF:000007">
    <property type="entry name" value="Pentafunctional AROM polypeptide"/>
    <property type="match status" value="1"/>
</dbReference>
<dbReference type="InterPro" id="IPR030960">
    <property type="entry name" value="DHQS/DOIS_N"/>
</dbReference>
<accession>A0A6C1DQ03</accession>
<dbReference type="FunFam" id="3.65.10.10:FF:000007">
    <property type="entry name" value="Pentafunctional AROM polypeptide"/>
    <property type="match status" value="1"/>
</dbReference>
<feature type="binding site" evidence="23">
    <location>
        <begin position="109"/>
        <end position="111"/>
    </location>
    <ligand>
        <name>NAD(+)</name>
        <dbReference type="ChEBI" id="CHEBI:57540"/>
    </ligand>
</feature>
<keyword evidence="10 23" id="KW-0479">Metal-binding</keyword>
<dbReference type="NCBIfam" id="TIGR01093">
    <property type="entry name" value="aroD"/>
    <property type="match status" value="1"/>
</dbReference>
<evidence type="ECO:0000256" key="21">
    <source>
        <dbReference type="ARBA" id="ARBA00048567"/>
    </source>
</evidence>
<evidence type="ECO:0000256" key="23">
    <source>
        <dbReference type="HAMAP-Rule" id="MF_03143"/>
    </source>
</evidence>
<evidence type="ECO:0000259" key="29">
    <source>
        <dbReference type="Pfam" id="PF18317"/>
    </source>
</evidence>
<dbReference type="Gene3D" id="3.20.20.70">
    <property type="entry name" value="Aldolase class I"/>
    <property type="match status" value="1"/>
</dbReference>
<dbReference type="CDD" id="cd01065">
    <property type="entry name" value="NAD_bind_Shikimate_DH"/>
    <property type="match status" value="1"/>
</dbReference>
<evidence type="ECO:0000259" key="27">
    <source>
        <dbReference type="Pfam" id="PF01761"/>
    </source>
</evidence>
<dbReference type="InterPro" id="IPR031322">
    <property type="entry name" value="Shikimate/glucono_kinase"/>
</dbReference>
<evidence type="ECO:0000259" key="26">
    <source>
        <dbReference type="Pfam" id="PF01488"/>
    </source>
</evidence>
<feature type="binding site" evidence="23">
    <location>
        <position position="279"/>
    </location>
    <ligand>
        <name>7-phospho-2-dehydro-3-deoxy-D-arabino-heptonate</name>
        <dbReference type="ChEBI" id="CHEBI:58394"/>
    </ligand>
</feature>
<feature type="binding site" evidence="23">
    <location>
        <position position="295"/>
    </location>
    <ligand>
        <name>7-phospho-2-dehydro-3-deoxy-D-arabino-heptonate</name>
        <dbReference type="ChEBI" id="CHEBI:58394"/>
    </ligand>
</feature>
<comment type="similarity">
    <text evidence="4">In the 2nd section; belongs to the type-I 3-dehydroquinase family.</text>
</comment>
<feature type="binding site" evidence="23">
    <location>
        <begin position="272"/>
        <end position="276"/>
    </location>
    <ligand>
        <name>7-phospho-2-dehydro-3-deoxy-D-arabino-heptonate</name>
        <dbReference type="ChEBI" id="CHEBI:58394"/>
    </ligand>
</feature>
<dbReference type="CDD" id="cd01556">
    <property type="entry name" value="EPSP_synthase"/>
    <property type="match status" value="1"/>
</dbReference>
<dbReference type="InterPro" id="IPR036291">
    <property type="entry name" value="NAD(P)-bd_dom_sf"/>
</dbReference>
<feature type="binding site" evidence="23">
    <location>
        <begin position="189"/>
        <end position="192"/>
    </location>
    <ligand>
        <name>7-phospho-2-dehydro-3-deoxy-D-arabino-heptonate</name>
        <dbReference type="ChEBI" id="CHEBI:58394"/>
    </ligand>
</feature>
<dbReference type="GO" id="GO:0008652">
    <property type="term" value="P:amino acid biosynthetic process"/>
    <property type="evidence" value="ECO:0007669"/>
    <property type="project" value="UniProtKB-KW"/>
</dbReference>
<comment type="catalytic activity">
    <reaction evidence="21 23 24">
        <text>shikimate + ATP = 3-phosphoshikimate + ADP + H(+)</text>
        <dbReference type="Rhea" id="RHEA:13121"/>
        <dbReference type="ChEBI" id="CHEBI:15378"/>
        <dbReference type="ChEBI" id="CHEBI:30616"/>
        <dbReference type="ChEBI" id="CHEBI:36208"/>
        <dbReference type="ChEBI" id="CHEBI:145989"/>
        <dbReference type="ChEBI" id="CHEBI:456216"/>
        <dbReference type="EC" id="2.7.1.71"/>
    </reaction>
</comment>
<comment type="pathway">
    <text evidence="23 24">Metabolic intermediate biosynthesis; chorismate biosynthesis; chorismate from D-erythrose 4-phosphate and phosphoenolpyruvate: step 3/7.</text>
</comment>
<dbReference type="InterPro" id="IPR018508">
    <property type="entry name" value="3-dehydroquinate_DH_AS"/>
</dbReference>
<feature type="active site" description="Proton acceptor; for 3-dehydroquinate dehydratase activity" evidence="23">
    <location>
        <position position="1198"/>
    </location>
</feature>
<evidence type="ECO:0000259" key="25">
    <source>
        <dbReference type="Pfam" id="PF00275"/>
    </source>
</evidence>
<evidence type="ECO:0000256" key="24">
    <source>
        <dbReference type="PIRNR" id="PIRNR000514"/>
    </source>
</evidence>
<comment type="similarity">
    <text evidence="23 24">In the 4th section; belongs to the type-I 3-dehydroquinase family.</text>
</comment>
<dbReference type="GO" id="GO:0005737">
    <property type="term" value="C:cytoplasm"/>
    <property type="evidence" value="ECO:0007669"/>
    <property type="project" value="UniProtKB-SubCell"/>
</dbReference>
<comment type="subunit">
    <text evidence="23 24">Homodimer.</text>
</comment>
<feature type="binding site" evidence="23">
    <location>
        <position position="147"/>
    </location>
    <ligand>
        <name>7-phospho-2-dehydro-3-deoxy-D-arabino-heptonate</name>
        <dbReference type="ChEBI" id="CHEBI:58394"/>
    </ligand>
</feature>
<evidence type="ECO:0000313" key="32">
    <source>
        <dbReference type="Proteomes" id="UP000501346"/>
    </source>
</evidence>
<proteinExistence type="inferred from homology"/>
<dbReference type="FunFam" id="3.40.50.10860:FF:000015">
    <property type="entry name" value="Pentafunctional AROM polypeptide"/>
    <property type="match status" value="1"/>
</dbReference>
<evidence type="ECO:0000256" key="19">
    <source>
        <dbReference type="ARBA" id="ARBA00023268"/>
    </source>
</evidence>
<evidence type="ECO:0000256" key="5">
    <source>
        <dbReference type="ARBA" id="ARBA00009349"/>
    </source>
</evidence>
<gene>
    <name evidence="31" type="primary">ARO1_1</name>
    <name evidence="23" type="synonym">ARO1</name>
    <name evidence="31" type="ORF">GRS66_000871</name>
</gene>
<dbReference type="PROSITE" id="PS00104">
    <property type="entry name" value="EPSP_SYNTHASE_1"/>
    <property type="match status" value="1"/>
</dbReference>
<name>A0A6C1DQ03_SACPS</name>
<dbReference type="EMBL" id="CP048985">
    <property type="protein sequence ID" value="QID78653.1"/>
    <property type="molecule type" value="Genomic_DNA"/>
</dbReference>
<dbReference type="NCBIfam" id="TIGR01356">
    <property type="entry name" value="aroA"/>
    <property type="match status" value="1"/>
</dbReference>
<dbReference type="GO" id="GO:0004765">
    <property type="term" value="F:shikimate kinase activity"/>
    <property type="evidence" value="ECO:0007669"/>
    <property type="project" value="UniProtKB-UniRule"/>
</dbReference>
<dbReference type="FunFam" id="3.65.10.10:FF:000008">
    <property type="entry name" value="Pentafunctional AROM polypeptide"/>
    <property type="match status" value="1"/>
</dbReference>
<comment type="similarity">
    <text evidence="23 24">In the 3rd section; belongs to the shikimate kinase family.</text>
</comment>
<comment type="pathway">
    <text evidence="2 23 24">Metabolic intermediate biosynthesis; chorismate biosynthesis; chorismate from D-erythrose 4-phosphate and phosphoenolpyruvate: step 6/7.</text>
</comment>
<evidence type="ECO:0000313" key="31">
    <source>
        <dbReference type="EMBL" id="QID78653.1"/>
    </source>
</evidence>
<dbReference type="Pfam" id="PF24621">
    <property type="entry name" value="DHQS_C"/>
    <property type="match status" value="1"/>
</dbReference>
<dbReference type="EC" id="1.1.1.25" evidence="23"/>
<feature type="binding site" evidence="23">
    <location>
        <position position="189"/>
    </location>
    <ligand>
        <name>Zn(2+)</name>
        <dbReference type="ChEBI" id="CHEBI:29105"/>
        <note>catalytic</note>
    </ligand>
</feature>
<dbReference type="InterPro" id="IPR001986">
    <property type="entry name" value="Enolpyruvate_Tfrase_dom"/>
</dbReference>
<keyword evidence="15 23" id="KW-0521">NADP</keyword>
<feature type="domain" description="SDH C-terminal" evidence="29">
    <location>
        <begin position="1556"/>
        <end position="1576"/>
    </location>
</feature>
<feature type="domain" description="Quinate/shikimate 5-dehydrogenase/glutamyl-tRNA reductase" evidence="26">
    <location>
        <begin position="1430"/>
        <end position="1505"/>
    </location>
</feature>
<evidence type="ECO:0000256" key="20">
    <source>
        <dbReference type="ARBA" id="ARBA00044633"/>
    </source>
</evidence>
<keyword evidence="11 23" id="KW-0547">Nucleotide-binding</keyword>
<comment type="catalytic activity">
    <reaction evidence="23 24">
        <text>3-dehydroquinate = 3-dehydroshikimate + H2O</text>
        <dbReference type="Rhea" id="RHEA:21096"/>
        <dbReference type="ChEBI" id="CHEBI:15377"/>
        <dbReference type="ChEBI" id="CHEBI:16630"/>
        <dbReference type="ChEBI" id="CHEBI:32364"/>
        <dbReference type="EC" id="4.2.1.10"/>
    </reaction>
</comment>
<dbReference type="GO" id="GO:0005524">
    <property type="term" value="F:ATP binding"/>
    <property type="evidence" value="ECO:0007669"/>
    <property type="project" value="UniProtKB-UniRule"/>
</dbReference>
<dbReference type="CDD" id="cd00464">
    <property type="entry name" value="SK"/>
    <property type="match status" value="1"/>
</dbReference>
<evidence type="ECO:0000256" key="9">
    <source>
        <dbReference type="ARBA" id="ARBA00022679"/>
    </source>
</evidence>
<evidence type="ECO:0000256" key="17">
    <source>
        <dbReference type="ARBA" id="ARBA00023141"/>
    </source>
</evidence>
<evidence type="ECO:0000256" key="14">
    <source>
        <dbReference type="ARBA" id="ARBA00022840"/>
    </source>
</evidence>
<dbReference type="InterPro" id="IPR013785">
    <property type="entry name" value="Aldolase_TIM"/>
</dbReference>
<comment type="similarity">
    <text evidence="23 24">In the 2nd section; belongs to the EPSP synthase family.</text>
</comment>
<dbReference type="InterPro" id="IPR000623">
    <property type="entry name" value="Shikimate_kinase/TSH1"/>
</dbReference>
<feature type="domain" description="3-dehydroquinate synthase N-terminal" evidence="27">
    <location>
        <begin position="72"/>
        <end position="184"/>
    </location>
</feature>
<keyword evidence="9 23" id="KW-0808">Transferase</keyword>
<dbReference type="SUPFAM" id="SSF56796">
    <property type="entry name" value="Dehydroquinate synthase-like"/>
    <property type="match status" value="1"/>
</dbReference>
<comment type="subcellular location">
    <subcellularLocation>
        <location evidence="1 23 24">Cytoplasm</location>
    </subcellularLocation>
</comment>
<feature type="binding site" evidence="23">
    <location>
        <begin position="134"/>
        <end position="135"/>
    </location>
    <ligand>
        <name>NAD(+)</name>
        <dbReference type="ChEBI" id="CHEBI:57540"/>
    </ligand>
</feature>
<dbReference type="Gene3D" id="3.40.50.10860">
    <property type="entry name" value="Leucine Dehydrogenase, chain A, domain 1"/>
    <property type="match status" value="1"/>
</dbReference>
<feature type="domain" description="Shikimate dehydrogenase substrate binding N-terminal" evidence="28">
    <location>
        <begin position="1311"/>
        <end position="1393"/>
    </location>
</feature>
<dbReference type="CDD" id="cd00502">
    <property type="entry name" value="DHQase_I"/>
    <property type="match status" value="1"/>
</dbReference>
<keyword evidence="7 23" id="KW-0963">Cytoplasm</keyword>
<dbReference type="FunFam" id="3.40.50.300:FF:001256">
    <property type="entry name" value="Pentafunctional AROM polypeptide"/>
    <property type="match status" value="1"/>
</dbReference>
<dbReference type="InterPro" id="IPR016037">
    <property type="entry name" value="DHQ_synth_AroB"/>
</dbReference>
<comment type="caution">
    <text evidence="23">Lacks conserved residue(s) required for the propagation of feature annotation.</text>
</comment>
<comment type="cofactor">
    <cofactor evidence="23 24">
        <name>Zn(2+)</name>
        <dbReference type="ChEBI" id="CHEBI:29105"/>
    </cofactor>
    <text evidence="23 24">Binds 2 Zn(2+) ions per subunit.</text>
</comment>
<comment type="pathway">
    <text evidence="23 24">Metabolic intermediate biosynthesis; chorismate biosynthesis; chorismate from D-erythrose 4-phosphate and phosphoenolpyruvate: step 4/7.</text>
</comment>
<keyword evidence="18 23" id="KW-0456">Lyase</keyword>
<dbReference type="InterPro" id="IPR008289">
    <property type="entry name" value="Pentafunct_AroM"/>
</dbReference>
<dbReference type="EC" id="2.5.1.19" evidence="23"/>
<feature type="binding site" evidence="23">
    <location>
        <position position="185"/>
    </location>
    <ligand>
        <name>NAD(+)</name>
        <dbReference type="ChEBI" id="CHEBI:57540"/>
    </ligand>
</feature>
<dbReference type="Gene3D" id="1.20.1090.10">
    <property type="entry name" value="Dehydroquinate synthase-like - alpha domain"/>
    <property type="match status" value="1"/>
</dbReference>
<feature type="binding site" evidence="23">
    <location>
        <position position="141"/>
    </location>
    <ligand>
        <name>7-phospho-2-dehydro-3-deoxy-D-arabino-heptonate</name>
        <dbReference type="ChEBI" id="CHEBI:58394"/>
    </ligand>
</feature>
<evidence type="ECO:0000256" key="2">
    <source>
        <dbReference type="ARBA" id="ARBA00004811"/>
    </source>
</evidence>
<dbReference type="InterPro" id="IPR013708">
    <property type="entry name" value="Shikimate_DH-bd_N"/>
</dbReference>
<dbReference type="Pfam" id="PF01488">
    <property type="entry name" value="Shikimate_DH"/>
    <property type="match status" value="1"/>
</dbReference>
<evidence type="ECO:0000259" key="30">
    <source>
        <dbReference type="Pfam" id="PF24621"/>
    </source>
</evidence>
<keyword evidence="19 23" id="KW-0511">Multifunctional enzyme</keyword>
<keyword evidence="14 23" id="KW-0067">ATP-binding</keyword>
<dbReference type="InterPro" id="IPR036968">
    <property type="entry name" value="Enolpyruvate_Tfrase_sf"/>
</dbReference>
<dbReference type="PIRSF" id="PIRSF000514">
    <property type="entry name" value="Pentafunct_AroM"/>
    <property type="match status" value="1"/>
</dbReference>
<evidence type="ECO:0000256" key="22">
    <source>
        <dbReference type="ARBA" id="ARBA00054455"/>
    </source>
</evidence>
<evidence type="ECO:0000256" key="12">
    <source>
        <dbReference type="ARBA" id="ARBA00022777"/>
    </source>
</evidence>
<dbReference type="PROSITE" id="PS01128">
    <property type="entry name" value="SHIKIMATE_KINASE"/>
    <property type="match status" value="1"/>
</dbReference>
<dbReference type="InterPro" id="IPR041121">
    <property type="entry name" value="SDH_C"/>
</dbReference>
<feature type="domain" description="Enolpyruvate transferase" evidence="25">
    <location>
        <begin position="411"/>
        <end position="865"/>
    </location>
</feature>
<feature type="binding site" evidence="23">
    <location>
        <position position="295"/>
    </location>
    <ligand>
        <name>Zn(2+)</name>
        <dbReference type="ChEBI" id="CHEBI:29105"/>
        <note>catalytic</note>
    </ligand>
</feature>
<evidence type="ECO:0000256" key="13">
    <source>
        <dbReference type="ARBA" id="ARBA00022833"/>
    </source>
</evidence>
<feature type="binding site" evidence="23">
    <location>
        <begin position="78"/>
        <end position="81"/>
    </location>
    <ligand>
        <name>NAD(+)</name>
        <dbReference type="ChEBI" id="CHEBI:57540"/>
    </ligand>
</feature>
<dbReference type="GO" id="GO:0004764">
    <property type="term" value="F:shikimate 3-dehydrogenase (NADP+) activity"/>
    <property type="evidence" value="ECO:0007669"/>
    <property type="project" value="UniProtKB-UniRule"/>
</dbReference>
<dbReference type="Pfam" id="PF01202">
    <property type="entry name" value="SKI"/>
    <property type="match status" value="1"/>
</dbReference>
<dbReference type="EC" id="4.2.1.10" evidence="23"/>
<comment type="similarity">
    <text evidence="5">In the N-terminal section; belongs to the shikimate kinase family.</text>
</comment>
<dbReference type="Proteomes" id="UP000501346">
    <property type="component" value="Chromosome ScIV"/>
</dbReference>
<dbReference type="HAMAP" id="MF_00210">
    <property type="entry name" value="EPSP_synth"/>
    <property type="match status" value="1"/>
</dbReference>
<feature type="region of interest" description="Shikimate dehydrogenase" evidence="23">
    <location>
        <begin position="1306"/>
        <end position="1590"/>
    </location>
</feature>
<comment type="function">
    <text evidence="22 23 24">The AROM polypeptide catalyzes 5 consecutive enzymatic reactions in prechorismate polyaromatic amino acid biosynthesis.</text>
</comment>
<dbReference type="UniPathway" id="UPA00053">
    <property type="reaction ID" value="UER00085"/>
</dbReference>
<evidence type="ECO:0000256" key="10">
    <source>
        <dbReference type="ARBA" id="ARBA00022723"/>
    </source>
</evidence>
<dbReference type="GO" id="GO:0009073">
    <property type="term" value="P:aromatic amino acid family biosynthetic process"/>
    <property type="evidence" value="ECO:0007669"/>
    <property type="project" value="UniProtKB-UniRule"/>
</dbReference>
<dbReference type="SUPFAM" id="SSF55205">
    <property type="entry name" value="EPT/RTPC-like"/>
    <property type="match status" value="1"/>
</dbReference>
<keyword evidence="8 23" id="KW-0028">Amino-acid biosynthesis</keyword>
<dbReference type="Gene3D" id="3.40.50.1970">
    <property type="match status" value="1"/>
</dbReference>
<dbReference type="InterPro" id="IPR046346">
    <property type="entry name" value="Aminoacid_DH-like_N_sf"/>
</dbReference>
<feature type="binding site" evidence="23">
    <location>
        <position position="156"/>
    </location>
    <ligand>
        <name>NAD(+)</name>
        <dbReference type="ChEBI" id="CHEBI:57540"/>
    </ligand>
</feature>
<feature type="binding site" evidence="23">
    <location>
        <position position="125"/>
    </location>
    <ligand>
        <name>7-phospho-2-dehydro-3-deoxy-D-arabino-heptonate</name>
        <dbReference type="ChEBI" id="CHEBI:58394"/>
    </ligand>
</feature>
<dbReference type="GO" id="GO:0009423">
    <property type="term" value="P:chorismate biosynthetic process"/>
    <property type="evidence" value="ECO:0007669"/>
    <property type="project" value="UniProtKB-UniRule"/>
</dbReference>
<feature type="active site" description="Proton acceptor; for 3-dehydroquinate synthase activity" evidence="23">
    <location>
        <position position="283"/>
    </location>
</feature>
<keyword evidence="13 23" id="KW-0862">Zinc</keyword>
<dbReference type="SUPFAM" id="SSF51735">
    <property type="entry name" value="NAD(P)-binding Rossmann-fold domains"/>
    <property type="match status" value="1"/>
</dbReference>
<evidence type="ECO:0000256" key="15">
    <source>
        <dbReference type="ARBA" id="ARBA00022857"/>
    </source>
</evidence>
<dbReference type="InterPro" id="IPR013792">
    <property type="entry name" value="RNA3'P_cycl/enolpyr_Trfase_a/b"/>
</dbReference>
<evidence type="ECO:0000256" key="18">
    <source>
        <dbReference type="ARBA" id="ARBA00023239"/>
    </source>
</evidence>
<comment type="pathway">
    <text evidence="3 23 24">Metabolic intermediate biosynthesis; chorismate biosynthesis; chorismate from D-erythrose 4-phosphate and phosphoenolpyruvate: step 5/7.</text>
</comment>
<reference evidence="31 32" key="1">
    <citation type="journal article" date="2019" name="BMC Genomics">
        <title>Chromosome level assembly and comparative genome analysis confirm lager-brewing yeasts originated from a single hybridization.</title>
        <authorList>
            <person name="Salazar A.N."/>
            <person name="Gorter de Vries A.R."/>
            <person name="van den Broek M."/>
            <person name="Brouwers N."/>
            <person name="de la Torre Cortes P."/>
            <person name="Kuijpers N.G.A."/>
            <person name="Daran J.G."/>
            <person name="Abeel T."/>
        </authorList>
    </citation>
    <scope>NUCLEOTIDE SEQUENCE [LARGE SCALE GENOMIC DNA]</scope>
    <source>
        <strain evidence="31 32">CBS 1483</strain>
    </source>
</reference>
<dbReference type="FunFam" id="3.20.20.70:FF:000135">
    <property type="entry name" value="Pentafunctional AROM polypeptide"/>
    <property type="match status" value="1"/>
</dbReference>
<dbReference type="Pfam" id="PF01487">
    <property type="entry name" value="DHquinase_I"/>
    <property type="match status" value="1"/>
</dbReference>
<dbReference type="GO" id="GO:0046872">
    <property type="term" value="F:metal ion binding"/>
    <property type="evidence" value="ECO:0007669"/>
    <property type="project" value="UniProtKB-UniRule"/>
</dbReference>
<evidence type="ECO:0000256" key="4">
    <source>
        <dbReference type="ARBA" id="ARBA00006477"/>
    </source>
</evidence>